<feature type="compositionally biased region" description="Polar residues" evidence="5">
    <location>
        <begin position="1"/>
        <end position="10"/>
    </location>
</feature>
<evidence type="ECO:0000256" key="4">
    <source>
        <dbReference type="ARBA" id="ARBA00022691"/>
    </source>
</evidence>
<dbReference type="PANTHER" id="PTHR32183">
    <property type="match status" value="1"/>
</dbReference>
<evidence type="ECO:0000256" key="2">
    <source>
        <dbReference type="ARBA" id="ARBA00022603"/>
    </source>
</evidence>
<feature type="region of interest" description="Disordered" evidence="5">
    <location>
        <begin position="1"/>
        <end position="24"/>
    </location>
</feature>
<name>A0ABY0HIJ9_9PEZI</name>
<dbReference type="EMBL" id="QJNS01000011">
    <property type="protein sequence ID" value="RYO94277.1"/>
    <property type="molecule type" value="Genomic_DNA"/>
</dbReference>
<accession>A0ABY0HIJ9</accession>
<dbReference type="SUPFAM" id="SSF53335">
    <property type="entry name" value="S-adenosyl-L-methionine-dependent methyltransferases"/>
    <property type="match status" value="1"/>
</dbReference>
<evidence type="ECO:0000256" key="5">
    <source>
        <dbReference type="SAM" id="MobiDB-lite"/>
    </source>
</evidence>
<keyword evidence="4" id="KW-0949">S-adenosyl-L-methionine</keyword>
<dbReference type="PANTHER" id="PTHR32183:SF6">
    <property type="entry name" value="CYSTEINE SULFINATE DESULFINASE_CYSTEINE DESULFURASE AND RELATED ENZYMES"/>
    <property type="match status" value="1"/>
</dbReference>
<comment type="caution">
    <text evidence="6">The sequence shown here is derived from an EMBL/GenBank/DDBJ whole genome shotgun (WGS) entry which is preliminary data.</text>
</comment>
<keyword evidence="2" id="KW-0489">Methyltransferase</keyword>
<dbReference type="PROSITE" id="PS51585">
    <property type="entry name" value="SAM_MT_TPMT"/>
    <property type="match status" value="1"/>
</dbReference>
<feature type="compositionally biased region" description="Basic and acidic residues" evidence="5">
    <location>
        <begin position="12"/>
        <end position="22"/>
    </location>
</feature>
<evidence type="ECO:0000313" key="7">
    <source>
        <dbReference type="Proteomes" id="UP000294003"/>
    </source>
</evidence>
<dbReference type="Gene3D" id="3.40.50.150">
    <property type="entry name" value="Vaccinia Virus protein VP39"/>
    <property type="match status" value="1"/>
</dbReference>
<sequence>MAQQENQPARSLTEHFKHHDPTRQGSAWDALWEDQFTPWDRGGPSWALHDLLKERPDLFDLPNTDGSGGGERRKTALVPGCGRGHDVLLLSEFGYDVCGLEISPRALEEARRAAAEALKEDAGTGAGRGRVTFVSGDFFADDWLREAQAAGAVGAGGKFDLIFDYTFLCALHPSMRPRWAERMRDLLATGDRGRLVCLEFPSRDPAETGPGPAWSLPPHVYVAHLSQPGAAVPTDENGAVRGDYIPQQKNDGLERLVHLKPKRTHPAGAKGGDVQDRISVWRHRAPV</sequence>
<evidence type="ECO:0000256" key="1">
    <source>
        <dbReference type="ARBA" id="ARBA00022553"/>
    </source>
</evidence>
<dbReference type="Proteomes" id="UP000294003">
    <property type="component" value="Unassembled WGS sequence"/>
</dbReference>
<dbReference type="InterPro" id="IPR029063">
    <property type="entry name" value="SAM-dependent_MTases_sf"/>
</dbReference>
<evidence type="ECO:0008006" key="8">
    <source>
        <dbReference type="Google" id="ProtNLM"/>
    </source>
</evidence>
<dbReference type="CDD" id="cd02440">
    <property type="entry name" value="AdoMet_MTases"/>
    <property type="match status" value="1"/>
</dbReference>
<organism evidence="6 7">
    <name type="scientific">Monosporascus cannonballus</name>
    <dbReference type="NCBI Taxonomy" id="155416"/>
    <lineage>
        <taxon>Eukaryota</taxon>
        <taxon>Fungi</taxon>
        <taxon>Dikarya</taxon>
        <taxon>Ascomycota</taxon>
        <taxon>Pezizomycotina</taxon>
        <taxon>Sordariomycetes</taxon>
        <taxon>Xylariomycetidae</taxon>
        <taxon>Xylariales</taxon>
        <taxon>Xylariales incertae sedis</taxon>
        <taxon>Monosporascus</taxon>
    </lineage>
</organism>
<evidence type="ECO:0000256" key="3">
    <source>
        <dbReference type="ARBA" id="ARBA00022679"/>
    </source>
</evidence>
<keyword evidence="3" id="KW-0808">Transferase</keyword>
<evidence type="ECO:0000313" key="6">
    <source>
        <dbReference type="EMBL" id="RYO94277.1"/>
    </source>
</evidence>
<proteinExistence type="predicted"/>
<reference evidence="6 7" key="1">
    <citation type="submission" date="2018-06" db="EMBL/GenBank/DDBJ databases">
        <title>Complete Genomes of Monosporascus.</title>
        <authorList>
            <person name="Robinson A.J."/>
            <person name="Natvig D.O."/>
        </authorList>
    </citation>
    <scope>NUCLEOTIDE SEQUENCE [LARGE SCALE GENOMIC DNA]</scope>
    <source>
        <strain evidence="6 7">CBS 609.92</strain>
    </source>
</reference>
<gene>
    <name evidence="6" type="ORF">DL762_000601</name>
</gene>
<dbReference type="Pfam" id="PF05724">
    <property type="entry name" value="TPMT"/>
    <property type="match status" value="1"/>
</dbReference>
<keyword evidence="1" id="KW-0597">Phosphoprotein</keyword>
<protein>
    <recommendedName>
        <fullName evidence="8">Methyltransferase domain-containing protein</fullName>
    </recommendedName>
</protein>
<dbReference type="InterPro" id="IPR008854">
    <property type="entry name" value="TPMT"/>
</dbReference>
<keyword evidence="7" id="KW-1185">Reference proteome</keyword>